<evidence type="ECO:0000256" key="1">
    <source>
        <dbReference type="SAM" id="Phobius"/>
    </source>
</evidence>
<feature type="transmembrane region" description="Helical" evidence="1">
    <location>
        <begin position="109"/>
        <end position="127"/>
    </location>
</feature>
<dbReference type="EMBL" id="PGTB01000345">
    <property type="protein sequence ID" value="PJE33517.1"/>
    <property type="molecule type" value="Genomic_DNA"/>
</dbReference>
<dbReference type="GO" id="GO:0016757">
    <property type="term" value="F:glycosyltransferase activity"/>
    <property type="evidence" value="ECO:0007669"/>
    <property type="project" value="UniProtKB-ARBA"/>
</dbReference>
<dbReference type="Proteomes" id="UP000231553">
    <property type="component" value="Unassembled WGS sequence"/>
</dbReference>
<evidence type="ECO:0000313" key="4">
    <source>
        <dbReference type="Proteomes" id="UP000231553"/>
    </source>
</evidence>
<sequence>MRLLVLGINYAPEMIGIAVYTTGLAEAMAEHGHDVSVVTAVPSYPGWKVFDGVRKRGYRSKGNGPRVVHCPLYVPRVPSGARRILHYASFALCAAPVTLYYALRYRSDMVFVAAPALLSAPVGWLVARLTGAKCWLHVQDFEVEAAFATGLLPKQGLAGRLARRFERWILRRFDRVSSISRPMLDKLRDKGVAPERIFELRNWADLTRIAPGGDPAAMRAELGIATPHVALYSGNLANKQGLEILPEIAR</sequence>
<dbReference type="OrthoDB" id="9787293at2"/>
<keyword evidence="4" id="KW-1185">Reference proteome</keyword>
<dbReference type="InterPro" id="IPR028098">
    <property type="entry name" value="Glyco_trans_4-like_N"/>
</dbReference>
<dbReference type="AlphaFoldDB" id="A0A2M8ITA7"/>
<keyword evidence="3" id="KW-0808">Transferase</keyword>
<evidence type="ECO:0000259" key="2">
    <source>
        <dbReference type="Pfam" id="PF13579"/>
    </source>
</evidence>
<name>A0A2M8ITA7_9RHOB</name>
<dbReference type="NCBIfam" id="NF007640">
    <property type="entry name" value="PRK10307.1"/>
    <property type="match status" value="1"/>
</dbReference>
<protein>
    <submittedName>
        <fullName evidence="3">Colanic acid biosynthesis glycosyltransferase WcaI</fullName>
    </submittedName>
</protein>
<dbReference type="RefSeq" id="WP_100165061.1">
    <property type="nucleotide sequence ID" value="NZ_PGTB01000345.1"/>
</dbReference>
<keyword evidence="1" id="KW-1133">Transmembrane helix</keyword>
<dbReference type="Pfam" id="PF13579">
    <property type="entry name" value="Glyco_trans_4_4"/>
    <property type="match status" value="1"/>
</dbReference>
<feature type="domain" description="Glycosyltransferase subfamily 4-like N-terminal" evidence="2">
    <location>
        <begin position="16"/>
        <end position="203"/>
    </location>
</feature>
<keyword evidence="1" id="KW-0472">Membrane</keyword>
<proteinExistence type="predicted"/>
<feature type="non-terminal residue" evidence="3">
    <location>
        <position position="250"/>
    </location>
</feature>
<reference evidence="3 4" key="1">
    <citation type="journal article" date="2018" name="Int. J. Syst. Evol. Microbiol.">
        <title>Pseudooceanicola lipolyticus sp. nov., a marine alphaproteobacterium, reclassification of Oceanicola flagellatus as Pseudooceanicola flagellatus comb. nov. and emended description of the genus Pseudooceanicola.</title>
        <authorList>
            <person name="Huang M.-M."/>
            <person name="Guo L.-L."/>
            <person name="Wu Y.-H."/>
            <person name="Lai Q.-L."/>
            <person name="Shao Z.-Z."/>
            <person name="Wang C.-S."/>
            <person name="Wu M."/>
            <person name="Xu X.-W."/>
        </authorList>
    </citation>
    <scope>NUCLEOTIDE SEQUENCE [LARGE SCALE GENOMIC DNA]</scope>
    <source>
        <strain evidence="3 4">157</strain>
    </source>
</reference>
<organism evidence="3 4">
    <name type="scientific">Pseudooceanicola lipolyticus</name>
    <dbReference type="NCBI Taxonomy" id="2029104"/>
    <lineage>
        <taxon>Bacteria</taxon>
        <taxon>Pseudomonadati</taxon>
        <taxon>Pseudomonadota</taxon>
        <taxon>Alphaproteobacteria</taxon>
        <taxon>Rhodobacterales</taxon>
        <taxon>Paracoccaceae</taxon>
        <taxon>Pseudooceanicola</taxon>
    </lineage>
</organism>
<gene>
    <name evidence="3" type="ORF">CVM52_25765</name>
</gene>
<feature type="transmembrane region" description="Helical" evidence="1">
    <location>
        <begin position="84"/>
        <end position="103"/>
    </location>
</feature>
<dbReference type="CDD" id="cd03794">
    <property type="entry name" value="GT4_WbuB-like"/>
    <property type="match status" value="1"/>
</dbReference>
<dbReference type="SUPFAM" id="SSF53756">
    <property type="entry name" value="UDP-Glycosyltransferase/glycogen phosphorylase"/>
    <property type="match status" value="1"/>
</dbReference>
<dbReference type="Gene3D" id="3.40.50.2000">
    <property type="entry name" value="Glycogen Phosphorylase B"/>
    <property type="match status" value="1"/>
</dbReference>
<keyword evidence="1" id="KW-0812">Transmembrane</keyword>
<comment type="caution">
    <text evidence="3">The sequence shown here is derived from an EMBL/GenBank/DDBJ whole genome shotgun (WGS) entry which is preliminary data.</text>
</comment>
<accession>A0A2M8ITA7</accession>
<evidence type="ECO:0000313" key="3">
    <source>
        <dbReference type="EMBL" id="PJE33517.1"/>
    </source>
</evidence>